<evidence type="ECO:0000313" key="2">
    <source>
        <dbReference type="EMBL" id="CAI6254771.1"/>
    </source>
</evidence>
<gene>
    <name evidence="2" type="ORF">PDIGIT_LOCUS1111</name>
</gene>
<feature type="region of interest" description="Disordered" evidence="1">
    <location>
        <begin position="1"/>
        <end position="28"/>
    </location>
</feature>
<reference evidence="2" key="1">
    <citation type="submission" date="2023-01" db="EMBL/GenBank/DDBJ databases">
        <authorList>
            <person name="Van Ghelder C."/>
            <person name="Rancurel C."/>
        </authorList>
    </citation>
    <scope>NUCLEOTIDE SEQUENCE</scope>
    <source>
        <strain evidence="2">CNCM I-4278</strain>
    </source>
</reference>
<protein>
    <submittedName>
        <fullName evidence="2">Uncharacterized protein</fullName>
    </submittedName>
</protein>
<name>A0A9W4U315_9PLEO</name>
<keyword evidence="3" id="KW-1185">Reference proteome</keyword>
<dbReference type="AlphaFoldDB" id="A0A9W4U315"/>
<sequence>MGDQGPPDRQPHCQSSQEPPPCGLKPKSSIGVAVRKSWHFMQSSSPRPGTVDRFQPPGRSQLLICFGNGYSSRPRSRHLNCLIDEERGLLPKTAASTICGKAQKAITNPVFFVRLQRGRELQTTRAIKTRNLSSCYKYLLGTQLTRQRTAACPFCLLAISQVAFLDKETCKTIKSQTPAFCLSNLHEPRCYSVGLSWFSEADIQSCNCHRQLPQAGEVLQLQEDIQRLPSILGDTKASSDTSKSSAHRFAASSNWFLLRYLAFAI</sequence>
<proteinExistence type="predicted"/>
<accession>A0A9W4U315</accession>
<evidence type="ECO:0000313" key="3">
    <source>
        <dbReference type="Proteomes" id="UP001152607"/>
    </source>
</evidence>
<evidence type="ECO:0000256" key="1">
    <source>
        <dbReference type="SAM" id="MobiDB-lite"/>
    </source>
</evidence>
<organism evidence="2 3">
    <name type="scientific">Periconia digitata</name>
    <dbReference type="NCBI Taxonomy" id="1303443"/>
    <lineage>
        <taxon>Eukaryota</taxon>
        <taxon>Fungi</taxon>
        <taxon>Dikarya</taxon>
        <taxon>Ascomycota</taxon>
        <taxon>Pezizomycotina</taxon>
        <taxon>Dothideomycetes</taxon>
        <taxon>Pleosporomycetidae</taxon>
        <taxon>Pleosporales</taxon>
        <taxon>Massarineae</taxon>
        <taxon>Periconiaceae</taxon>
        <taxon>Periconia</taxon>
    </lineage>
</organism>
<dbReference type="Proteomes" id="UP001152607">
    <property type="component" value="Unassembled WGS sequence"/>
</dbReference>
<comment type="caution">
    <text evidence="2">The sequence shown here is derived from an EMBL/GenBank/DDBJ whole genome shotgun (WGS) entry which is preliminary data.</text>
</comment>
<dbReference type="EMBL" id="CAOQHR010000001">
    <property type="protein sequence ID" value="CAI6254771.1"/>
    <property type="molecule type" value="Genomic_DNA"/>
</dbReference>